<name>A0AAD4X7C4_9MAGN</name>
<keyword evidence="5" id="KW-0539">Nucleus</keyword>
<dbReference type="SMART" id="SM01019">
    <property type="entry name" value="B3"/>
    <property type="match status" value="2"/>
</dbReference>
<dbReference type="InterPro" id="IPR003340">
    <property type="entry name" value="B3_DNA-bd"/>
</dbReference>
<evidence type="ECO:0000259" key="7">
    <source>
        <dbReference type="PROSITE" id="PS50863"/>
    </source>
</evidence>
<dbReference type="Pfam" id="PF02362">
    <property type="entry name" value="B3"/>
    <property type="match status" value="2"/>
</dbReference>
<dbReference type="GO" id="GO:0003677">
    <property type="term" value="F:DNA binding"/>
    <property type="evidence" value="ECO:0007669"/>
    <property type="project" value="UniProtKB-KW"/>
</dbReference>
<accession>A0AAD4X7C4</accession>
<evidence type="ECO:0000256" key="1">
    <source>
        <dbReference type="ARBA" id="ARBA00004123"/>
    </source>
</evidence>
<feature type="compositionally biased region" description="Basic residues" evidence="6">
    <location>
        <begin position="222"/>
        <end position="232"/>
    </location>
</feature>
<comment type="subcellular location">
    <subcellularLocation>
        <location evidence="1">Nucleus</location>
    </subcellularLocation>
</comment>
<dbReference type="InterPro" id="IPR050655">
    <property type="entry name" value="Plant_B3_domain"/>
</dbReference>
<feature type="domain" description="TF-B3" evidence="7">
    <location>
        <begin position="64"/>
        <end position="156"/>
    </location>
</feature>
<keyword evidence="2" id="KW-0805">Transcription regulation</keyword>
<dbReference type="Gene3D" id="2.40.330.10">
    <property type="entry name" value="DNA-binding pseudobarrel domain"/>
    <property type="match status" value="2"/>
</dbReference>
<dbReference type="CDD" id="cd10017">
    <property type="entry name" value="B3_DNA"/>
    <property type="match status" value="2"/>
</dbReference>
<keyword evidence="4" id="KW-0804">Transcription</keyword>
<dbReference type="AlphaFoldDB" id="A0AAD4X7C4"/>
<protein>
    <recommendedName>
        <fullName evidence="7">TF-B3 domain-containing protein</fullName>
    </recommendedName>
</protein>
<evidence type="ECO:0000313" key="9">
    <source>
        <dbReference type="Proteomes" id="UP001202328"/>
    </source>
</evidence>
<sequence length="355" mass="40465">MAITRNQKASTTPRRNQFNSHGNCVASAVFLLLIFHIHTDIVNETWVLTILPDDDGTNEIRRPQFFQIMHDAIIEDGYLIIPPKFVAKHGGDLSHHATLKVPDGLTWDVKLKRDSNGFQIGLLVPFIEYYSIRTGHLLLFKYHGDSQFHVIILDISACEIEYPAVDDEDSSDDHSLEGGSTEIKSSDEEEEDYYVHASTDGDESSEAPLSSSSEEEEVRVAEKKKKKKRSHLRTKDEDSALRSTRLRAEFIGDEFQSVNPFFTIALQPAYINRKYLQIPVSFDEMYMFTRGKKIKAEGENGRFWLLGLPKKRRLTVGVSSLLKDNDLEVGDVIVVELMKEKKSDYLDAKLHIFRA</sequence>
<keyword evidence="3" id="KW-0238">DNA-binding</keyword>
<comment type="caution">
    <text evidence="8">The sequence shown here is derived from an EMBL/GenBank/DDBJ whole genome shotgun (WGS) entry which is preliminary data.</text>
</comment>
<evidence type="ECO:0000256" key="6">
    <source>
        <dbReference type="SAM" id="MobiDB-lite"/>
    </source>
</evidence>
<dbReference type="PROSITE" id="PS50863">
    <property type="entry name" value="B3"/>
    <property type="match status" value="2"/>
</dbReference>
<dbReference type="EMBL" id="JAJJMB010014260">
    <property type="protein sequence ID" value="KAI3861504.1"/>
    <property type="molecule type" value="Genomic_DNA"/>
</dbReference>
<evidence type="ECO:0000256" key="2">
    <source>
        <dbReference type="ARBA" id="ARBA00023015"/>
    </source>
</evidence>
<evidence type="ECO:0000256" key="5">
    <source>
        <dbReference type="ARBA" id="ARBA00023242"/>
    </source>
</evidence>
<dbReference type="PANTHER" id="PTHR31920:SF37">
    <property type="entry name" value="B3 DOMAIN-CONTAINING TRANSCRIPTION FACTOR VRN1"/>
    <property type="match status" value="1"/>
</dbReference>
<gene>
    <name evidence="8" type="ORF">MKW98_000456</name>
</gene>
<keyword evidence="9" id="KW-1185">Reference proteome</keyword>
<evidence type="ECO:0000256" key="4">
    <source>
        <dbReference type="ARBA" id="ARBA00023163"/>
    </source>
</evidence>
<dbReference type="InterPro" id="IPR015300">
    <property type="entry name" value="DNA-bd_pseudobarrel_sf"/>
</dbReference>
<evidence type="ECO:0000313" key="8">
    <source>
        <dbReference type="EMBL" id="KAI3861504.1"/>
    </source>
</evidence>
<dbReference type="GO" id="GO:0005634">
    <property type="term" value="C:nucleus"/>
    <property type="evidence" value="ECO:0007669"/>
    <property type="project" value="UniProtKB-SubCell"/>
</dbReference>
<evidence type="ECO:0000256" key="3">
    <source>
        <dbReference type="ARBA" id="ARBA00023125"/>
    </source>
</evidence>
<dbReference type="SUPFAM" id="SSF101936">
    <property type="entry name" value="DNA-binding pseudobarrel domain"/>
    <property type="match status" value="2"/>
</dbReference>
<organism evidence="8 9">
    <name type="scientific">Papaver atlanticum</name>
    <dbReference type="NCBI Taxonomy" id="357466"/>
    <lineage>
        <taxon>Eukaryota</taxon>
        <taxon>Viridiplantae</taxon>
        <taxon>Streptophyta</taxon>
        <taxon>Embryophyta</taxon>
        <taxon>Tracheophyta</taxon>
        <taxon>Spermatophyta</taxon>
        <taxon>Magnoliopsida</taxon>
        <taxon>Ranunculales</taxon>
        <taxon>Papaveraceae</taxon>
        <taxon>Papaveroideae</taxon>
        <taxon>Papaver</taxon>
    </lineage>
</organism>
<proteinExistence type="predicted"/>
<dbReference type="Proteomes" id="UP001202328">
    <property type="component" value="Unassembled WGS sequence"/>
</dbReference>
<reference evidence="8" key="1">
    <citation type="submission" date="2022-04" db="EMBL/GenBank/DDBJ databases">
        <title>A functionally conserved STORR gene fusion in Papaver species that diverged 16.8 million years ago.</title>
        <authorList>
            <person name="Catania T."/>
        </authorList>
    </citation>
    <scope>NUCLEOTIDE SEQUENCE</scope>
    <source>
        <strain evidence="8">S-188037</strain>
    </source>
</reference>
<dbReference type="PANTHER" id="PTHR31920">
    <property type="entry name" value="B3 DOMAIN-CONTAINING"/>
    <property type="match status" value="1"/>
</dbReference>
<feature type="domain" description="TF-B3" evidence="7">
    <location>
        <begin position="261"/>
        <end position="355"/>
    </location>
</feature>
<feature type="region of interest" description="Disordered" evidence="6">
    <location>
        <begin position="166"/>
        <end position="238"/>
    </location>
</feature>